<dbReference type="RefSeq" id="WP_021250071.1">
    <property type="nucleotide sequence ID" value="NZ_ATJV01000070.1"/>
</dbReference>
<evidence type="ECO:0000259" key="6">
    <source>
        <dbReference type="SMART" id="SM00327"/>
    </source>
</evidence>
<accession>T0APE9</accession>
<keyword evidence="1" id="KW-0677">Repeat</keyword>
<dbReference type="PANTHER" id="PTHR22550:SF14">
    <property type="entry name" value="VWFA DOMAIN-CONTAINING PROTEIN"/>
    <property type="match status" value="1"/>
</dbReference>
<dbReference type="PATRIC" id="fig|1348657.5.peg.2669"/>
<dbReference type="AlphaFoldDB" id="T0APE9"/>
<feature type="compositionally biased region" description="Pro residues" evidence="4">
    <location>
        <begin position="548"/>
        <end position="557"/>
    </location>
</feature>
<evidence type="ECO:0000313" key="8">
    <source>
        <dbReference type="Proteomes" id="UP000015455"/>
    </source>
</evidence>
<dbReference type="InterPro" id="IPR011990">
    <property type="entry name" value="TPR-like_helical_dom_sf"/>
</dbReference>
<comment type="caution">
    <text evidence="7">The sequence shown here is derived from an EMBL/GenBank/DDBJ whole genome shotgun (WGS) entry which is preliminary data.</text>
</comment>
<organism evidence="7 8">
    <name type="scientific">Thauera terpenica 58Eu</name>
    <dbReference type="NCBI Taxonomy" id="1348657"/>
    <lineage>
        <taxon>Bacteria</taxon>
        <taxon>Pseudomonadati</taxon>
        <taxon>Pseudomonadota</taxon>
        <taxon>Betaproteobacteria</taxon>
        <taxon>Rhodocyclales</taxon>
        <taxon>Zoogloeaceae</taxon>
        <taxon>Thauera</taxon>
    </lineage>
</organism>
<dbReference type="STRING" id="1348657.M622_04565"/>
<dbReference type="SMART" id="SM00028">
    <property type="entry name" value="TPR"/>
    <property type="match status" value="1"/>
</dbReference>
<dbReference type="OrthoDB" id="9807628at2"/>
<feature type="repeat" description="TPR" evidence="3">
    <location>
        <begin position="434"/>
        <end position="467"/>
    </location>
</feature>
<dbReference type="eggNOG" id="COG2304">
    <property type="taxonomic scope" value="Bacteria"/>
</dbReference>
<dbReference type="PROSITE" id="PS50005">
    <property type="entry name" value="TPR"/>
    <property type="match status" value="1"/>
</dbReference>
<protein>
    <recommendedName>
        <fullName evidence="6">VWFA domain-containing protein</fullName>
    </recommendedName>
</protein>
<feature type="compositionally biased region" description="Low complexity" evidence="4">
    <location>
        <begin position="558"/>
        <end position="568"/>
    </location>
</feature>
<dbReference type="SMART" id="SM00327">
    <property type="entry name" value="VWA"/>
    <property type="match status" value="1"/>
</dbReference>
<keyword evidence="5" id="KW-0472">Membrane</keyword>
<keyword evidence="5" id="KW-0812">Transmembrane</keyword>
<evidence type="ECO:0000256" key="2">
    <source>
        <dbReference type="ARBA" id="ARBA00022803"/>
    </source>
</evidence>
<sequence>MADWLSTLLPLHWLRPWALLLLPVAVLLAVFGRRAHGEASLRGLIDAHLLPHLLVGGNKRKWITPADTLALALACFSVALAGPAWEREAPPLAREQAALMLVLDLSAAMDAVDLAPSRLERARLKLQQLLERRGDAPTGLIVYAGSAHLVLPPAQDRQLLLTYLDALSTALMPEAGSSRPASALKLAHSWLDRAAVPGTVLFLSADWPASELAASVRAQAGSRHRLVVWAIGTVEGGLIRAPAAGAADDEPDQPGPARLARLDVAGLSALRDQSAAELVAVSQDDSDVARVQTLIAQHHAAASAQDPSLRWRDQGVGWVWPGLLALLLSFRRGWVLRWPTACAPLLMAGLVLAMLVEPAPALAQDSAPAPSPSLRQRFIDYWLTPDQQGRWWLERNAPERAAAHFDDALWRGAAHARAQQWQAAADAFAQLDSAAGWFNQAQMLARLGRYADAVAAYEEALTRAPGWPAALADQARVRSLIPAELEPTPGEVSATPGERAGKPAPRQPRSLSEHEVAELWLQRLDTSPAAFLRRKFALEAQALSASAPPAPDSPLTPTPASARAPAAQ</sequence>
<evidence type="ECO:0000256" key="1">
    <source>
        <dbReference type="ARBA" id="ARBA00022737"/>
    </source>
</evidence>
<dbReference type="InterPro" id="IPR036465">
    <property type="entry name" value="vWFA_dom_sf"/>
</dbReference>
<reference evidence="7 8" key="1">
    <citation type="submission" date="2013-06" db="EMBL/GenBank/DDBJ databases">
        <title>Draft genome sequence of Thauera terpenica.</title>
        <authorList>
            <person name="Liu B."/>
            <person name="Frostegard A.H."/>
            <person name="Shapleigh J.P."/>
        </authorList>
    </citation>
    <scope>NUCLEOTIDE SEQUENCE [LARGE SCALE GENOMIC DNA]</scope>
    <source>
        <strain evidence="7 8">58Eu</strain>
    </source>
</reference>
<name>T0APE9_9RHOO</name>
<evidence type="ECO:0000256" key="4">
    <source>
        <dbReference type="SAM" id="MobiDB-lite"/>
    </source>
</evidence>
<dbReference type="SUPFAM" id="SSF53300">
    <property type="entry name" value="vWA-like"/>
    <property type="match status" value="1"/>
</dbReference>
<dbReference type="SUPFAM" id="SSF48452">
    <property type="entry name" value="TPR-like"/>
    <property type="match status" value="1"/>
</dbReference>
<feature type="transmembrane region" description="Helical" evidence="5">
    <location>
        <begin position="68"/>
        <end position="85"/>
    </location>
</feature>
<evidence type="ECO:0000256" key="5">
    <source>
        <dbReference type="SAM" id="Phobius"/>
    </source>
</evidence>
<dbReference type="InterPro" id="IPR050768">
    <property type="entry name" value="UPF0353/GerABKA_families"/>
</dbReference>
<feature type="domain" description="VWFA" evidence="6">
    <location>
        <begin position="96"/>
        <end position="265"/>
    </location>
</feature>
<dbReference type="Pfam" id="PF07719">
    <property type="entry name" value="TPR_2"/>
    <property type="match status" value="1"/>
</dbReference>
<dbReference type="EMBL" id="ATJV01000070">
    <property type="protein sequence ID" value="EPZ14729.1"/>
    <property type="molecule type" value="Genomic_DNA"/>
</dbReference>
<proteinExistence type="predicted"/>
<dbReference type="Gene3D" id="1.25.40.10">
    <property type="entry name" value="Tetratricopeptide repeat domain"/>
    <property type="match status" value="1"/>
</dbReference>
<evidence type="ECO:0000313" key="7">
    <source>
        <dbReference type="EMBL" id="EPZ14729.1"/>
    </source>
</evidence>
<dbReference type="InterPro" id="IPR013105">
    <property type="entry name" value="TPR_2"/>
</dbReference>
<feature type="transmembrane region" description="Helical" evidence="5">
    <location>
        <begin position="12"/>
        <end position="32"/>
    </location>
</feature>
<dbReference type="InterPro" id="IPR002035">
    <property type="entry name" value="VWF_A"/>
</dbReference>
<dbReference type="Gene3D" id="3.40.50.410">
    <property type="entry name" value="von Willebrand factor, type A domain"/>
    <property type="match status" value="1"/>
</dbReference>
<dbReference type="PANTHER" id="PTHR22550">
    <property type="entry name" value="SPORE GERMINATION PROTEIN"/>
    <property type="match status" value="1"/>
</dbReference>
<keyword evidence="2 3" id="KW-0802">TPR repeat</keyword>
<gene>
    <name evidence="7" type="ORF">M622_04565</name>
</gene>
<dbReference type="InterPro" id="IPR019734">
    <property type="entry name" value="TPR_rpt"/>
</dbReference>
<dbReference type="Pfam" id="PF13519">
    <property type="entry name" value="VWA_2"/>
    <property type="match status" value="1"/>
</dbReference>
<keyword evidence="5" id="KW-1133">Transmembrane helix</keyword>
<dbReference type="Proteomes" id="UP000015455">
    <property type="component" value="Unassembled WGS sequence"/>
</dbReference>
<feature type="region of interest" description="Disordered" evidence="4">
    <location>
        <begin position="483"/>
        <end position="511"/>
    </location>
</feature>
<evidence type="ECO:0000256" key="3">
    <source>
        <dbReference type="PROSITE-ProRule" id="PRU00339"/>
    </source>
</evidence>
<feature type="region of interest" description="Disordered" evidence="4">
    <location>
        <begin position="544"/>
        <end position="568"/>
    </location>
</feature>
<keyword evidence="8" id="KW-1185">Reference proteome</keyword>